<dbReference type="EMBL" id="LRGB01020683">
    <property type="protein sequence ID" value="KZR97619.1"/>
    <property type="molecule type" value="Genomic_DNA"/>
</dbReference>
<evidence type="ECO:0000313" key="2">
    <source>
        <dbReference type="Proteomes" id="UP000076858"/>
    </source>
</evidence>
<organism evidence="1 2">
    <name type="scientific">Daphnia magna</name>
    <dbReference type="NCBI Taxonomy" id="35525"/>
    <lineage>
        <taxon>Eukaryota</taxon>
        <taxon>Metazoa</taxon>
        <taxon>Ecdysozoa</taxon>
        <taxon>Arthropoda</taxon>
        <taxon>Crustacea</taxon>
        <taxon>Branchiopoda</taxon>
        <taxon>Diplostraca</taxon>
        <taxon>Cladocera</taxon>
        <taxon>Anomopoda</taxon>
        <taxon>Daphniidae</taxon>
        <taxon>Daphnia</taxon>
    </lineage>
</organism>
<reference evidence="1 2" key="1">
    <citation type="submission" date="2016-03" db="EMBL/GenBank/DDBJ databases">
        <title>EvidentialGene: Evidence-directed Construction of Genes on Genomes.</title>
        <authorList>
            <person name="Gilbert D.G."/>
            <person name="Choi J.-H."/>
            <person name="Mockaitis K."/>
            <person name="Colbourne J."/>
            <person name="Pfrender M."/>
        </authorList>
    </citation>
    <scope>NUCLEOTIDE SEQUENCE [LARGE SCALE GENOMIC DNA]</scope>
    <source>
        <strain evidence="1 2">Xinb3</strain>
        <tissue evidence="1">Complete organism</tissue>
    </source>
</reference>
<protein>
    <submittedName>
        <fullName evidence="1">Uncharacterized protein</fullName>
    </submittedName>
</protein>
<gene>
    <name evidence="1" type="ORF">APZ42_007401</name>
</gene>
<accession>A0A164FBB2</accession>
<keyword evidence="2" id="KW-1185">Reference proteome</keyword>
<proteinExistence type="predicted"/>
<dbReference type="Proteomes" id="UP000076858">
    <property type="component" value="Unassembled WGS sequence"/>
</dbReference>
<dbReference type="AlphaFoldDB" id="A0A164FBB2"/>
<sequence>MAWELDSGSLGCLPTYPTSSDRVVVYGTRLSCPGNSTVCRLNPCQVPHFKSLFGAQLPRRNSPQDTHHAL</sequence>
<comment type="caution">
    <text evidence="1">The sequence shown here is derived from an EMBL/GenBank/DDBJ whole genome shotgun (WGS) entry which is preliminary data.</text>
</comment>
<name>A0A164FBB2_9CRUS</name>
<evidence type="ECO:0000313" key="1">
    <source>
        <dbReference type="EMBL" id="KZR97619.1"/>
    </source>
</evidence>